<dbReference type="Proteomes" id="UP000060787">
    <property type="component" value="Chromosome"/>
</dbReference>
<dbReference type="PATRIC" id="fig|84531.8.peg.4241"/>
<feature type="region of interest" description="Disordered" evidence="1">
    <location>
        <begin position="21"/>
        <end position="46"/>
    </location>
</feature>
<protein>
    <submittedName>
        <fullName evidence="2">Uncharacterized protein</fullName>
    </submittedName>
</protein>
<reference evidence="2 3" key="1">
    <citation type="journal article" date="2015" name="BMC Genomics">
        <title>Comparative genomics and metabolic profiling of the genus Lysobacter.</title>
        <authorList>
            <person name="de Bruijn I."/>
            <person name="Cheng X."/>
            <person name="de Jager V."/>
            <person name="Exposito R.G."/>
            <person name="Watrous J."/>
            <person name="Patel N."/>
            <person name="Postma J."/>
            <person name="Dorrestein P.C."/>
            <person name="Kobayashi D."/>
            <person name="Raaijmakers J.M."/>
        </authorList>
    </citation>
    <scope>NUCLEOTIDE SEQUENCE [LARGE SCALE GENOMIC DNA]</scope>
    <source>
        <strain evidence="2 3">76</strain>
    </source>
</reference>
<keyword evidence="3" id="KW-1185">Reference proteome</keyword>
<gene>
    <name evidence="2" type="ORF">LA76x_4238</name>
</gene>
<dbReference type="EMBL" id="CP011129">
    <property type="protein sequence ID" value="ALN82349.1"/>
    <property type="molecule type" value="Genomic_DNA"/>
</dbReference>
<dbReference type="STRING" id="84531.LA76x_4238"/>
<accession>A0A0S2FFQ0</accession>
<evidence type="ECO:0000256" key="1">
    <source>
        <dbReference type="SAM" id="MobiDB-lite"/>
    </source>
</evidence>
<proteinExistence type="predicted"/>
<sequence>MRRDGVAPVFFRRMRHAATTTDRCGAALKGRSGASRDPPKRRTKAQ</sequence>
<name>A0A0S2FFQ0_LYSAN</name>
<organism evidence="2 3">
    <name type="scientific">Lysobacter antibioticus</name>
    <dbReference type="NCBI Taxonomy" id="84531"/>
    <lineage>
        <taxon>Bacteria</taxon>
        <taxon>Pseudomonadati</taxon>
        <taxon>Pseudomonadota</taxon>
        <taxon>Gammaproteobacteria</taxon>
        <taxon>Lysobacterales</taxon>
        <taxon>Lysobacteraceae</taxon>
        <taxon>Lysobacter</taxon>
    </lineage>
</organism>
<dbReference type="AlphaFoldDB" id="A0A0S2FFQ0"/>
<evidence type="ECO:0000313" key="3">
    <source>
        <dbReference type="Proteomes" id="UP000060787"/>
    </source>
</evidence>
<dbReference type="KEGG" id="lab:LA76x_4238"/>
<evidence type="ECO:0000313" key="2">
    <source>
        <dbReference type="EMBL" id="ALN82349.1"/>
    </source>
</evidence>